<comment type="caution">
    <text evidence="5">The sequence shown here is derived from an EMBL/GenBank/DDBJ whole genome shotgun (WGS) entry which is preliminary data.</text>
</comment>
<keyword evidence="1" id="KW-0328">Glycosyltransferase</keyword>
<dbReference type="Gene3D" id="3.40.50.2000">
    <property type="entry name" value="Glycogen Phosphorylase B"/>
    <property type="match status" value="2"/>
</dbReference>
<dbReference type="GO" id="GO:0016758">
    <property type="term" value="F:hexosyltransferase activity"/>
    <property type="evidence" value="ECO:0007669"/>
    <property type="project" value="TreeGrafter"/>
</dbReference>
<sequence length="385" mass="41174">MQRVALVASSFHPHTGGVEEHVRHVARLLSARGHDVEVWTVDRGEHLGTAVVDGVTVRYLPAPLPARTLRALVRAAVTIPGAWLAWQRAFRRLRPDVLHVQCFGPNGVYGTALKSRRRVPLVVSSHGETFADARGIFDRSALSQAALRRALSVAEAVTGCSTFVLDDLRTRFGLVGGQVVPNGIDAEDDLVSELPPLWPSADGIRVVVAYGRMEHNKGFDLLLRAVARMGPDVHVVVGGDGTARPELEALAAGLGIADRAHFPGRLSRAQVLGAVSAADVLVVPSRVEAFGIVALEAWRGGAPLVMTSHGGAADFVTDGHDGLVVDPEDTAALTAAIDRVLTDPGLAQRLVEAASVSVRGFTWDRVVDDYEAIYDQVVRPTRDVR</sequence>
<dbReference type="InterPro" id="IPR001296">
    <property type="entry name" value="Glyco_trans_1"/>
</dbReference>
<keyword evidence="2" id="KW-0808">Transferase</keyword>
<organism evidence="5 6">
    <name type="scientific">Nocardioides agariphilus</name>
    <dbReference type="NCBI Taxonomy" id="433664"/>
    <lineage>
        <taxon>Bacteria</taxon>
        <taxon>Bacillati</taxon>
        <taxon>Actinomycetota</taxon>
        <taxon>Actinomycetes</taxon>
        <taxon>Propionibacteriales</taxon>
        <taxon>Nocardioidaceae</taxon>
        <taxon>Nocardioides</taxon>
    </lineage>
</organism>
<dbReference type="RefSeq" id="WP_194694795.1">
    <property type="nucleotide sequence ID" value="NZ_JADKPO010000002.1"/>
</dbReference>
<keyword evidence="6" id="KW-1185">Reference proteome</keyword>
<dbReference type="AlphaFoldDB" id="A0A930VLB3"/>
<evidence type="ECO:0000313" key="6">
    <source>
        <dbReference type="Proteomes" id="UP000660668"/>
    </source>
</evidence>
<evidence type="ECO:0000259" key="3">
    <source>
        <dbReference type="Pfam" id="PF00534"/>
    </source>
</evidence>
<feature type="domain" description="Glycosyl transferase family 1" evidence="3">
    <location>
        <begin position="204"/>
        <end position="354"/>
    </location>
</feature>
<dbReference type="PANTHER" id="PTHR45947:SF3">
    <property type="entry name" value="SULFOQUINOVOSYL TRANSFERASE SQD2"/>
    <property type="match status" value="1"/>
</dbReference>
<dbReference type="InterPro" id="IPR050194">
    <property type="entry name" value="Glycosyltransferase_grp1"/>
</dbReference>
<protein>
    <submittedName>
        <fullName evidence="5">Glycosyltransferase family 4 protein</fullName>
    </submittedName>
</protein>
<dbReference type="SUPFAM" id="SSF53756">
    <property type="entry name" value="UDP-Glycosyltransferase/glycogen phosphorylase"/>
    <property type="match status" value="1"/>
</dbReference>
<dbReference type="Pfam" id="PF00534">
    <property type="entry name" value="Glycos_transf_1"/>
    <property type="match status" value="1"/>
</dbReference>
<dbReference type="Pfam" id="PF13439">
    <property type="entry name" value="Glyco_transf_4"/>
    <property type="match status" value="1"/>
</dbReference>
<name>A0A930VLB3_9ACTN</name>
<dbReference type="InterPro" id="IPR028098">
    <property type="entry name" value="Glyco_trans_4-like_N"/>
</dbReference>
<feature type="domain" description="Glycosyltransferase subfamily 4-like N-terminal" evidence="4">
    <location>
        <begin position="16"/>
        <end position="187"/>
    </location>
</feature>
<evidence type="ECO:0000256" key="2">
    <source>
        <dbReference type="ARBA" id="ARBA00022679"/>
    </source>
</evidence>
<accession>A0A930VLB3</accession>
<proteinExistence type="predicted"/>
<dbReference type="CDD" id="cd03801">
    <property type="entry name" value="GT4_PimA-like"/>
    <property type="match status" value="1"/>
</dbReference>
<dbReference type="PANTHER" id="PTHR45947">
    <property type="entry name" value="SULFOQUINOVOSYL TRANSFERASE SQD2"/>
    <property type="match status" value="1"/>
</dbReference>
<dbReference type="EMBL" id="JADKPO010000002">
    <property type="protein sequence ID" value="MBF4766642.1"/>
    <property type="molecule type" value="Genomic_DNA"/>
</dbReference>
<evidence type="ECO:0000313" key="5">
    <source>
        <dbReference type="EMBL" id="MBF4766642.1"/>
    </source>
</evidence>
<gene>
    <name evidence="5" type="ORF">ISU10_02535</name>
</gene>
<evidence type="ECO:0000256" key="1">
    <source>
        <dbReference type="ARBA" id="ARBA00022676"/>
    </source>
</evidence>
<dbReference type="Proteomes" id="UP000660668">
    <property type="component" value="Unassembled WGS sequence"/>
</dbReference>
<reference evidence="5" key="1">
    <citation type="submission" date="2020-11" db="EMBL/GenBank/DDBJ databases">
        <title>Nocardioides cynanchi sp. nov., isolated from soil of rhizosphere of Cynanchum wilfordii.</title>
        <authorList>
            <person name="Lee J.-S."/>
            <person name="Suh M.K."/>
            <person name="Kim J.-S."/>
        </authorList>
    </citation>
    <scope>NUCLEOTIDE SEQUENCE</scope>
    <source>
        <strain evidence="5">KCTC 19276</strain>
    </source>
</reference>
<dbReference type="GO" id="GO:1901137">
    <property type="term" value="P:carbohydrate derivative biosynthetic process"/>
    <property type="evidence" value="ECO:0007669"/>
    <property type="project" value="UniProtKB-ARBA"/>
</dbReference>
<evidence type="ECO:0000259" key="4">
    <source>
        <dbReference type="Pfam" id="PF13439"/>
    </source>
</evidence>